<feature type="chain" id="PRO_5012461531" evidence="1">
    <location>
        <begin position="22"/>
        <end position="905"/>
    </location>
</feature>
<accession>A0A1W2AIW8</accession>
<evidence type="ECO:0000313" key="2">
    <source>
        <dbReference type="EMBL" id="SMC60627.1"/>
    </source>
</evidence>
<gene>
    <name evidence="2" type="ORF">SAMN05660703_1973</name>
</gene>
<evidence type="ECO:0000256" key="1">
    <source>
        <dbReference type="SAM" id="SignalP"/>
    </source>
</evidence>
<keyword evidence="3" id="KW-1185">Reference proteome</keyword>
<dbReference type="InterPro" id="IPR011044">
    <property type="entry name" value="Quino_amine_DH_bsu"/>
</dbReference>
<dbReference type="Gene3D" id="2.60.40.10">
    <property type="entry name" value="Immunoglobulins"/>
    <property type="match status" value="1"/>
</dbReference>
<dbReference type="SUPFAM" id="SSF48726">
    <property type="entry name" value="Immunoglobulin"/>
    <property type="match status" value="1"/>
</dbReference>
<keyword evidence="1" id="KW-0732">Signal</keyword>
<sequence length="905" mass="99473">MQKNYFLILLLCLCSYSTIYSQGETSNWYFGQGAGVRFTNNGSITPLTNGKLNTVEGCTSISDADGNLLAYTDGITVYNKNHQIVQNGNGLYGDPSSTQSAIMVPKPEDPNIYYIFTVDTSVNDNDPDYGLNYSVLDISMNGGNGAIVQKNVNLLQDSSEKITGVIKDCFDKSIWVITLAAENGSPDFFNTYHCFEVNTSGVNTNAVRNTFANLNIGDPRGYLKLSSDGKKMVSANVSDGVYIYDFEPETGTLSNQLQLTVPGYENQAYGVEFSTEGRFLYLNTFTNENVSQSLLLQYDLNAPDISGSVVIIDQRAAYRGALQMAENGKIYRANPNSYTEGIPFLSVINKPSEKGLAVNYVHNAVSLAGNNVMQGLPPFIQSFFNKTDLIRNPDGTSSATLEICEGDSFILEADNIPGAIYEWEKDGNPIANPNNYFLDISNASLNEAGKYSLKITSADPKVCPILGESAIIVNPAPPNGTLTIVQCDIDNDNSTDGITTINLEQAYIYETNSRDFTFTFYENAANLASNTPITNTIGYINTTPLNQTIYYKATSTKWCDSEGIVEISILPTTVSINPQSPFYACDNNANDSQELGTFDLEMIKLLNYPNLEATFYTSLADASLEQNAVSGILTTASTNLYVRLENSNECQGVDEIALIVNSTPILSFPELHYLCTDGNDLVLNAPDGYDVYKWIKVENGIETIISNSTFIAINEIGNYQLELGYEYITNGGTMVCENSTNFEVKPSNIANIETIEIKDLSDENTIEIFTSGDGDYEFSIDGINFQESPKFENLLPGFVTVYVQDKNGCGVKDEKIAIIGYPKFFTPNGDGAHDNWQIIGVDDMFQPNSLITIYDRYGTLVANISPKNSGWNGNFNGQPLPASDYWFKVNLEDGRIFKGHFALKR</sequence>
<evidence type="ECO:0000313" key="3">
    <source>
        <dbReference type="Proteomes" id="UP000192360"/>
    </source>
</evidence>
<dbReference type="AlphaFoldDB" id="A0A1W2AIW8"/>
<dbReference type="NCBIfam" id="TIGR04131">
    <property type="entry name" value="Bac_Flav_CTERM"/>
    <property type="match status" value="1"/>
</dbReference>
<dbReference type="STRING" id="504486.SAMN05660703_1973"/>
<dbReference type="InterPro" id="IPR026341">
    <property type="entry name" value="T9SS_type_B"/>
</dbReference>
<name>A0A1W2AIW8_9FLAO</name>
<dbReference type="Pfam" id="PF13585">
    <property type="entry name" value="CHU_C"/>
    <property type="match status" value="1"/>
</dbReference>
<organism evidence="2 3">
    <name type="scientific">Cellulophaga tyrosinoxydans</name>
    <dbReference type="NCBI Taxonomy" id="504486"/>
    <lineage>
        <taxon>Bacteria</taxon>
        <taxon>Pseudomonadati</taxon>
        <taxon>Bacteroidota</taxon>
        <taxon>Flavobacteriia</taxon>
        <taxon>Flavobacteriales</taxon>
        <taxon>Flavobacteriaceae</taxon>
        <taxon>Cellulophaga</taxon>
    </lineage>
</organism>
<dbReference type="OrthoDB" id="9765926at2"/>
<feature type="signal peptide" evidence="1">
    <location>
        <begin position="1"/>
        <end position="21"/>
    </location>
</feature>
<dbReference type="SUPFAM" id="SSF50969">
    <property type="entry name" value="YVTN repeat-like/Quinoprotein amine dehydrogenase"/>
    <property type="match status" value="1"/>
</dbReference>
<proteinExistence type="predicted"/>
<dbReference type="InterPro" id="IPR036179">
    <property type="entry name" value="Ig-like_dom_sf"/>
</dbReference>
<reference evidence="2 3" key="1">
    <citation type="submission" date="2017-04" db="EMBL/GenBank/DDBJ databases">
        <authorList>
            <person name="Afonso C.L."/>
            <person name="Miller P.J."/>
            <person name="Scott M.A."/>
            <person name="Spackman E."/>
            <person name="Goraichik I."/>
            <person name="Dimitrov K.M."/>
            <person name="Suarez D.L."/>
            <person name="Swayne D.E."/>
        </authorList>
    </citation>
    <scope>NUCLEOTIDE SEQUENCE [LARGE SCALE GENOMIC DNA]</scope>
    <source>
        <strain evidence="2 3">DSM 21164</strain>
    </source>
</reference>
<dbReference type="InterPro" id="IPR013783">
    <property type="entry name" value="Ig-like_fold"/>
</dbReference>
<protein>
    <submittedName>
        <fullName evidence="2">Gliding motility-associated C-terminal domain-containing protein</fullName>
    </submittedName>
</protein>
<dbReference type="Proteomes" id="UP000192360">
    <property type="component" value="Unassembled WGS sequence"/>
</dbReference>
<dbReference type="EMBL" id="FWXO01000003">
    <property type="protein sequence ID" value="SMC60627.1"/>
    <property type="molecule type" value="Genomic_DNA"/>
</dbReference>
<dbReference type="RefSeq" id="WP_084061323.1">
    <property type="nucleotide sequence ID" value="NZ_FWXO01000003.1"/>
</dbReference>